<comment type="caution">
    <text evidence="2">The sequence shown here is derived from an EMBL/GenBank/DDBJ whole genome shotgun (WGS) entry which is preliminary data.</text>
</comment>
<protein>
    <recommendedName>
        <fullName evidence="4">Phage protein</fullName>
    </recommendedName>
</protein>
<evidence type="ECO:0008006" key="4">
    <source>
        <dbReference type="Google" id="ProtNLM"/>
    </source>
</evidence>
<gene>
    <name evidence="2" type="ORF">GYN21_02220</name>
</gene>
<accession>A0ABT0AQP0</accession>
<organism evidence="2 3">
    <name type="scientific">Pseudolactococcus carnosus</name>
    <dbReference type="NCBI Taxonomy" id="2749961"/>
    <lineage>
        <taxon>Bacteria</taxon>
        <taxon>Bacillati</taxon>
        <taxon>Bacillota</taxon>
        <taxon>Bacilli</taxon>
        <taxon>Lactobacillales</taxon>
        <taxon>Streptococcaceae</taxon>
        <taxon>Pseudolactococcus</taxon>
    </lineage>
</organism>
<evidence type="ECO:0000256" key="1">
    <source>
        <dbReference type="SAM" id="MobiDB-lite"/>
    </source>
</evidence>
<sequence>MSGSDELFTEESFVYTCKQVGLTSQEMDEMNISQCLDYIQEWIDNNDTENGTKKATKAKQENFDAF</sequence>
<reference evidence="2 3" key="1">
    <citation type="journal article" date="2022" name="Microbiol. Res.">
        <title>Comparative genome analysis, predicted lifestyle and antimicrobial strategies of Lactococcus carnosus and Lactococcus paracarnosus isolated from meat.</title>
        <authorList>
            <person name="Werum V."/>
            <person name="Ehrmann M."/>
            <person name="Vogel R."/>
            <person name="Hilgarth M."/>
        </authorList>
    </citation>
    <scope>NUCLEOTIDE SEQUENCE [LARGE SCALE GENOMIC DNA]</scope>
    <source>
        <strain evidence="2 3">TMW22177</strain>
    </source>
</reference>
<keyword evidence="3" id="KW-1185">Reference proteome</keyword>
<dbReference type="EMBL" id="JAAECS010000001">
    <property type="protein sequence ID" value="MCJ1989025.1"/>
    <property type="molecule type" value="Genomic_DNA"/>
</dbReference>
<evidence type="ECO:0000313" key="3">
    <source>
        <dbReference type="Proteomes" id="UP001522450"/>
    </source>
</evidence>
<name>A0ABT0AQP0_9LACT</name>
<evidence type="ECO:0000313" key="2">
    <source>
        <dbReference type="EMBL" id="MCJ1989025.1"/>
    </source>
</evidence>
<proteinExistence type="predicted"/>
<feature type="region of interest" description="Disordered" evidence="1">
    <location>
        <begin position="47"/>
        <end position="66"/>
    </location>
</feature>
<dbReference type="Proteomes" id="UP001522450">
    <property type="component" value="Unassembled WGS sequence"/>
</dbReference>